<keyword evidence="3" id="KW-1185">Reference proteome</keyword>
<keyword evidence="1" id="KW-0732">Signal</keyword>
<dbReference type="eggNOG" id="ENOG5032YWX">
    <property type="taxonomic scope" value="Bacteria"/>
</dbReference>
<gene>
    <name evidence="2" type="ordered locus">ambt_04485</name>
</gene>
<dbReference type="KEGG" id="alt:ambt_04485"/>
<name>F5ZB12_ALTNA</name>
<accession>F5ZB12</accession>
<evidence type="ECO:0000313" key="2">
    <source>
        <dbReference type="EMBL" id="AEF02447.1"/>
    </source>
</evidence>
<reference evidence="2 3" key="1">
    <citation type="journal article" date="2011" name="J. Bacteriol.">
        <title>Complete genome sequence of the polycyclic aromatic hydrocarbon-degrading bacterium Alteromonas sp. strain SN2.</title>
        <authorList>
            <person name="Jin H.M."/>
            <person name="Jeong H."/>
            <person name="Moon E.J."/>
            <person name="Math R.K."/>
            <person name="Lee K."/>
            <person name="Kim H.J."/>
            <person name="Jeon C.O."/>
            <person name="Oh T.K."/>
            <person name="Kim J.F."/>
        </authorList>
    </citation>
    <scope>NUCLEOTIDE SEQUENCE [LARGE SCALE GENOMIC DNA]</scope>
    <source>
        <strain evidence="3">JCM 17741 / KACC 18427 / KCTC 11700BP / SN2</strain>
    </source>
</reference>
<evidence type="ECO:0008006" key="4">
    <source>
        <dbReference type="Google" id="ProtNLM"/>
    </source>
</evidence>
<dbReference type="Proteomes" id="UP000000683">
    <property type="component" value="Chromosome"/>
</dbReference>
<dbReference type="AlphaFoldDB" id="F5ZB12"/>
<protein>
    <recommendedName>
        <fullName evidence="4">PEP-CTERM protein-sorting domain-containing protein</fullName>
    </recommendedName>
</protein>
<feature type="chain" id="PRO_5003330498" description="PEP-CTERM protein-sorting domain-containing protein" evidence="1">
    <location>
        <begin position="24"/>
        <end position="293"/>
    </location>
</feature>
<dbReference type="HOGENOM" id="CLU_989166_0_0_6"/>
<feature type="signal peptide" evidence="1">
    <location>
        <begin position="1"/>
        <end position="23"/>
    </location>
</feature>
<dbReference type="InterPro" id="IPR049672">
    <property type="entry name" value="Xrt_dep_XDP1"/>
</dbReference>
<sequence length="293" mass="31477">MRLLNVSILTAGFIGLTLLPLSAAEAGSNKWHNSDYSGCSSNNSSSNNDLCESALGENIYDLVDDGVQSGTDPLNSTISVNGVNISVSAWSDTYGKNDDLVVDAKLEKISDYYGYGVTNDDWETYYNPDHAIDNVNKVNGNVTDFDFVLLSFDQAVSVTGASFSWLYSNSDSQVSVAALDSISGLTSGSQTWSDIVADALTTASYDIENCDYVEHRADFDISDTSQYWLIGAYNTVFENIGGYIGNDAFKLSSVGFSVANDSPPAPSAEVSEPTTLGLLLAGVFLVAWRRKQL</sequence>
<dbReference type="InterPro" id="IPR013424">
    <property type="entry name" value="Ice-binding_C"/>
</dbReference>
<dbReference type="OrthoDB" id="6117416at2"/>
<dbReference type="EMBL" id="CP002339">
    <property type="protein sequence ID" value="AEF02447.1"/>
    <property type="molecule type" value="Genomic_DNA"/>
</dbReference>
<proteinExistence type="predicted"/>
<evidence type="ECO:0000313" key="3">
    <source>
        <dbReference type="Proteomes" id="UP000000683"/>
    </source>
</evidence>
<organism evidence="2 3">
    <name type="scientific">Alteromonas naphthalenivorans</name>
    <dbReference type="NCBI Taxonomy" id="715451"/>
    <lineage>
        <taxon>Bacteria</taxon>
        <taxon>Pseudomonadati</taxon>
        <taxon>Pseudomonadota</taxon>
        <taxon>Gammaproteobacteria</taxon>
        <taxon>Alteromonadales</taxon>
        <taxon>Alteromonadaceae</taxon>
        <taxon>Alteromonas/Salinimonas group</taxon>
        <taxon>Alteromonas</taxon>
    </lineage>
</organism>
<dbReference type="NCBIfam" id="NF041927">
    <property type="entry name" value="Xrt_dep_XDP1"/>
    <property type="match status" value="1"/>
</dbReference>
<evidence type="ECO:0000256" key="1">
    <source>
        <dbReference type="SAM" id="SignalP"/>
    </source>
</evidence>
<dbReference type="RefSeq" id="WP_013783388.1">
    <property type="nucleotide sequence ID" value="NC_015554.1"/>
</dbReference>
<dbReference type="NCBIfam" id="TIGR02595">
    <property type="entry name" value="PEP_CTERM"/>
    <property type="match status" value="1"/>
</dbReference>